<protein>
    <submittedName>
        <fullName evidence="4">MlaD family protein</fullName>
    </submittedName>
</protein>
<dbReference type="Pfam" id="PF02470">
    <property type="entry name" value="MlaD"/>
    <property type="match status" value="1"/>
</dbReference>
<name>A0ABZ0PKC8_9PROT</name>
<evidence type="ECO:0000259" key="3">
    <source>
        <dbReference type="Pfam" id="PF02470"/>
    </source>
</evidence>
<dbReference type="PANTHER" id="PTHR36698:SF2">
    <property type="entry name" value="MCE_MLAD DOMAIN-CONTAINING PROTEIN"/>
    <property type="match status" value="1"/>
</dbReference>
<dbReference type="Proteomes" id="UP001305521">
    <property type="component" value="Chromosome"/>
</dbReference>
<feature type="domain" description="Mce/MlaD" evidence="3">
    <location>
        <begin position="48"/>
        <end position="137"/>
    </location>
</feature>
<proteinExistence type="predicted"/>
<feature type="region of interest" description="Disordered" evidence="1">
    <location>
        <begin position="316"/>
        <end position="340"/>
    </location>
</feature>
<keyword evidence="2" id="KW-0472">Membrane</keyword>
<feature type="transmembrane region" description="Helical" evidence="2">
    <location>
        <begin position="7"/>
        <end position="29"/>
    </location>
</feature>
<organism evidence="4 5">
    <name type="scientific">Sediminicoccus rosea</name>
    <dbReference type="NCBI Taxonomy" id="1225128"/>
    <lineage>
        <taxon>Bacteria</taxon>
        <taxon>Pseudomonadati</taxon>
        <taxon>Pseudomonadota</taxon>
        <taxon>Alphaproteobacteria</taxon>
        <taxon>Acetobacterales</taxon>
        <taxon>Roseomonadaceae</taxon>
        <taxon>Sediminicoccus</taxon>
    </lineage>
</organism>
<evidence type="ECO:0000313" key="5">
    <source>
        <dbReference type="Proteomes" id="UP001305521"/>
    </source>
</evidence>
<feature type="compositionally biased region" description="Pro residues" evidence="1">
    <location>
        <begin position="330"/>
        <end position="340"/>
    </location>
</feature>
<evidence type="ECO:0000256" key="2">
    <source>
        <dbReference type="SAM" id="Phobius"/>
    </source>
</evidence>
<evidence type="ECO:0000256" key="1">
    <source>
        <dbReference type="SAM" id="MobiDB-lite"/>
    </source>
</evidence>
<keyword evidence="2" id="KW-1133">Transmembrane helix</keyword>
<accession>A0ABZ0PKC8</accession>
<dbReference type="PANTHER" id="PTHR36698">
    <property type="entry name" value="BLL5892 PROTEIN"/>
    <property type="match status" value="1"/>
</dbReference>
<dbReference type="RefSeq" id="WP_318649694.1">
    <property type="nucleotide sequence ID" value="NZ_CP137852.1"/>
</dbReference>
<dbReference type="EMBL" id="CP137852">
    <property type="protein sequence ID" value="WPB85716.1"/>
    <property type="molecule type" value="Genomic_DNA"/>
</dbReference>
<gene>
    <name evidence="4" type="ORF">R9Z33_02300</name>
</gene>
<evidence type="ECO:0000313" key="4">
    <source>
        <dbReference type="EMBL" id="WPB85716.1"/>
    </source>
</evidence>
<reference evidence="4 5" key="1">
    <citation type="submission" date="2023-11" db="EMBL/GenBank/DDBJ databases">
        <title>Arctic aerobic anoxygenic photoheterotroph Sediminicoccus rosea KRV36 adapts its photosynthesis to long days of polar summer.</title>
        <authorList>
            <person name="Tomasch J."/>
            <person name="Kopejtka K."/>
            <person name="Bily T."/>
            <person name="Gardiner A.T."/>
            <person name="Gardian Z."/>
            <person name="Shivaramu S."/>
            <person name="Koblizek M."/>
            <person name="Engelhardt F."/>
            <person name="Kaftan D."/>
        </authorList>
    </citation>
    <scope>NUCLEOTIDE SEQUENCE [LARGE SCALE GENOMIC DNA]</scope>
    <source>
        <strain evidence="4 5">R-30</strain>
    </source>
</reference>
<dbReference type="InterPro" id="IPR003399">
    <property type="entry name" value="Mce/MlaD"/>
</dbReference>
<keyword evidence="5" id="KW-1185">Reference proteome</keyword>
<keyword evidence="2" id="KW-0812">Transmembrane</keyword>
<sequence length="340" mass="36145">MASMRKIQLSVGLMVVVGLGLLVGVVLFLTQNRLGRSDVMFETYIRESVQGLEVGSPVRYRGVAVGRVTEIGLAAAEYRRPEGEAFAAAFQLVVVRFAVSLSRVGDVPSTDDAVAAGLRARLASQGITGVAYIELDFLDAERYPIPALPWTPRFAWIPAVPSTVAQVTSAAEMLLRQVQGIDFVGMAANINDLFLDLRRQTDTGEIAVALREAATLMQELRAIASATDVPGAVAELRATAGAIRNLTEGPHVRETLTAMGAAAQDLRRATARLPGTIGQLDSSLRAARNATTDVQADLAPVLRDLRAATANLRETTEALRRSPSQALWGAPPPAPAGANR</sequence>